<dbReference type="AlphaFoldDB" id="A0A5C1QED1"/>
<keyword evidence="2" id="KW-1185">Reference proteome</keyword>
<gene>
    <name evidence="1" type="ORF">EW093_13880</name>
</gene>
<dbReference type="EMBL" id="CP035807">
    <property type="protein sequence ID" value="QEN05747.1"/>
    <property type="molecule type" value="Genomic_DNA"/>
</dbReference>
<dbReference type="RefSeq" id="WP_149568981.1">
    <property type="nucleotide sequence ID" value="NZ_CP035807.1"/>
</dbReference>
<dbReference type="KEGG" id="sper:EW093_13880"/>
<reference evidence="1 2" key="1">
    <citation type="submission" date="2019-02" db="EMBL/GenBank/DDBJ databases">
        <authorList>
            <person name="Fomenkov A."/>
            <person name="Dubinina G."/>
            <person name="Grabovich M."/>
            <person name="Vincze T."/>
            <person name="Roberts R.J."/>
        </authorList>
    </citation>
    <scope>NUCLEOTIDE SEQUENCE [LARGE SCALE GENOMIC DNA]</scope>
    <source>
        <strain evidence="1 2">P</strain>
    </source>
</reference>
<evidence type="ECO:0000313" key="1">
    <source>
        <dbReference type="EMBL" id="QEN05747.1"/>
    </source>
</evidence>
<reference evidence="1 2" key="2">
    <citation type="submission" date="2019-09" db="EMBL/GenBank/DDBJ databases">
        <title>Complete Genome Sequence and Methylome Analysis of free living Spirochaetas.</title>
        <authorList>
            <person name="Leshcheva N."/>
            <person name="Mikheeva N."/>
        </authorList>
    </citation>
    <scope>NUCLEOTIDE SEQUENCE [LARGE SCALE GENOMIC DNA]</scope>
    <source>
        <strain evidence="1 2">P</strain>
    </source>
</reference>
<sequence length="126" mass="14918">MNHDIDVSENVRFSHPTKFGHTEVLIRSEYNYLLEKSKNILKEISNLTKEVKLNISYKDILLIEPGEILHKKGDKLENVYLVLSGLFKDYDTTGYERKYVQGDFLYTFNNEKRVKQSLELYHIVIF</sequence>
<evidence type="ECO:0000313" key="2">
    <source>
        <dbReference type="Proteomes" id="UP000323824"/>
    </source>
</evidence>
<accession>A0A5C1QED1</accession>
<protein>
    <recommendedName>
        <fullName evidence="3">Cyclic nucleotide-binding domain-containing protein</fullName>
    </recommendedName>
</protein>
<proteinExistence type="predicted"/>
<dbReference type="InterPro" id="IPR018490">
    <property type="entry name" value="cNMP-bd_dom_sf"/>
</dbReference>
<dbReference type="SUPFAM" id="SSF51206">
    <property type="entry name" value="cAMP-binding domain-like"/>
    <property type="match status" value="1"/>
</dbReference>
<evidence type="ECO:0008006" key="3">
    <source>
        <dbReference type="Google" id="ProtNLM"/>
    </source>
</evidence>
<dbReference type="Proteomes" id="UP000323824">
    <property type="component" value="Chromosome"/>
</dbReference>
<name>A0A5C1QED1_9SPIO</name>
<organism evidence="1 2">
    <name type="scientific">Thiospirochaeta perfilievii</name>
    <dbReference type="NCBI Taxonomy" id="252967"/>
    <lineage>
        <taxon>Bacteria</taxon>
        <taxon>Pseudomonadati</taxon>
        <taxon>Spirochaetota</taxon>
        <taxon>Spirochaetia</taxon>
        <taxon>Spirochaetales</taxon>
        <taxon>Spirochaetaceae</taxon>
        <taxon>Thiospirochaeta</taxon>
    </lineage>
</organism>